<accession>A0A6N7PQI7</accession>
<evidence type="ECO:0000313" key="3">
    <source>
        <dbReference type="Proteomes" id="UP000440224"/>
    </source>
</evidence>
<dbReference type="AlphaFoldDB" id="A0A6N7PQI7"/>
<dbReference type="Proteomes" id="UP000440224">
    <property type="component" value="Unassembled WGS sequence"/>
</dbReference>
<dbReference type="EMBL" id="WJIE01000005">
    <property type="protein sequence ID" value="MRG94243.1"/>
    <property type="molecule type" value="Genomic_DNA"/>
</dbReference>
<name>A0A6N7PQI7_9BACT</name>
<reference evidence="2 3" key="1">
    <citation type="submission" date="2019-10" db="EMBL/GenBank/DDBJ databases">
        <title>A soil myxobacterium in the family Polyangiaceae.</title>
        <authorList>
            <person name="Li Y."/>
            <person name="Wang J."/>
        </authorList>
    </citation>
    <scope>NUCLEOTIDE SEQUENCE [LARGE SCALE GENOMIC DNA]</scope>
    <source>
        <strain evidence="2 3">DSM 14734</strain>
    </source>
</reference>
<sequence length="281" mass="32004">MARVIRIGYFCTGGQTELGARTLESGVRELTAIDAFLRKISPEIAWERAFPAREKPGPKHKPGSAPASFKHPSASGVTGRTLERTMRERLEKYYRGADCKFDAIVLIDDADCRFRDDAHRKSWLEEREQEVRESTARPELPFVALLASPEVESWLLADWEEGFGQEYDSIQVNFCRALEQELLGERPWVRVEAFGGPFDPQKGSCTRKLSTEIQKVLERLAMEKGEAADRRTYTYSKRENGPDMLRRIRPDKAAETCRLMLRPAILALRDLARRASQDPSS</sequence>
<dbReference type="RefSeq" id="WP_153821052.1">
    <property type="nucleotide sequence ID" value="NZ_WJIE01000005.1"/>
</dbReference>
<protein>
    <recommendedName>
        <fullName evidence="4">DUF4276 family protein</fullName>
    </recommendedName>
</protein>
<keyword evidence="3" id="KW-1185">Reference proteome</keyword>
<evidence type="ECO:0008006" key="4">
    <source>
        <dbReference type="Google" id="ProtNLM"/>
    </source>
</evidence>
<evidence type="ECO:0000313" key="2">
    <source>
        <dbReference type="EMBL" id="MRG94243.1"/>
    </source>
</evidence>
<organism evidence="2 3">
    <name type="scientific">Polyangium spumosum</name>
    <dbReference type="NCBI Taxonomy" id="889282"/>
    <lineage>
        <taxon>Bacteria</taxon>
        <taxon>Pseudomonadati</taxon>
        <taxon>Myxococcota</taxon>
        <taxon>Polyangia</taxon>
        <taxon>Polyangiales</taxon>
        <taxon>Polyangiaceae</taxon>
        <taxon>Polyangium</taxon>
    </lineage>
</organism>
<comment type="caution">
    <text evidence="2">The sequence shown here is derived from an EMBL/GenBank/DDBJ whole genome shotgun (WGS) entry which is preliminary data.</text>
</comment>
<feature type="region of interest" description="Disordered" evidence="1">
    <location>
        <begin position="49"/>
        <end position="81"/>
    </location>
</feature>
<gene>
    <name evidence="2" type="ORF">GF068_20290</name>
</gene>
<dbReference type="OrthoDB" id="9255728at2"/>
<proteinExistence type="predicted"/>
<evidence type="ECO:0000256" key="1">
    <source>
        <dbReference type="SAM" id="MobiDB-lite"/>
    </source>
</evidence>